<reference evidence="2 3" key="1">
    <citation type="submission" date="2017-06" db="EMBL/GenBank/DDBJ databases">
        <title>Ant-infecting Ophiocordyceps genomes reveal a high diversity of potential behavioral manipulation genes and a possible major role for enterotoxins.</title>
        <authorList>
            <person name="De Bekker C."/>
            <person name="Evans H.C."/>
            <person name="Brachmann A."/>
            <person name="Hughes D.P."/>
        </authorList>
    </citation>
    <scope>NUCLEOTIDE SEQUENCE [LARGE SCALE GENOMIC DNA]</scope>
    <source>
        <strain evidence="2 3">Map64</strain>
    </source>
</reference>
<evidence type="ECO:0000313" key="3">
    <source>
        <dbReference type="Proteomes" id="UP000226192"/>
    </source>
</evidence>
<comment type="caution">
    <text evidence="2">The sequence shown here is derived from an EMBL/GenBank/DDBJ whole genome shotgun (WGS) entry which is preliminary data.</text>
</comment>
<dbReference type="AlphaFoldDB" id="A0A2C5YBD4"/>
<organism evidence="2 3">
    <name type="scientific">Ophiocordyceps australis</name>
    <dbReference type="NCBI Taxonomy" id="1399860"/>
    <lineage>
        <taxon>Eukaryota</taxon>
        <taxon>Fungi</taxon>
        <taxon>Dikarya</taxon>
        <taxon>Ascomycota</taxon>
        <taxon>Pezizomycotina</taxon>
        <taxon>Sordariomycetes</taxon>
        <taxon>Hypocreomycetidae</taxon>
        <taxon>Hypocreales</taxon>
        <taxon>Ophiocordycipitaceae</taxon>
        <taxon>Ophiocordyceps</taxon>
    </lineage>
</organism>
<accession>A0A2C5YBD4</accession>
<name>A0A2C5YBD4_9HYPO</name>
<feature type="compositionally biased region" description="Polar residues" evidence="1">
    <location>
        <begin position="12"/>
        <end position="45"/>
    </location>
</feature>
<dbReference type="PANTHER" id="PTHR39606">
    <property type="entry name" value="SURFACE PROTEIN, PUTATIVE-RELATED"/>
    <property type="match status" value="1"/>
</dbReference>
<dbReference type="Proteomes" id="UP000226192">
    <property type="component" value="Unassembled WGS sequence"/>
</dbReference>
<dbReference type="STRING" id="1399860.A0A2C5YBD4"/>
<feature type="compositionally biased region" description="Basic and acidic residues" evidence="1">
    <location>
        <begin position="261"/>
        <end position="282"/>
    </location>
</feature>
<feature type="region of interest" description="Disordered" evidence="1">
    <location>
        <begin position="1"/>
        <end position="63"/>
    </location>
</feature>
<feature type="region of interest" description="Disordered" evidence="1">
    <location>
        <begin position="188"/>
        <end position="318"/>
    </location>
</feature>
<proteinExistence type="predicted"/>
<protein>
    <submittedName>
        <fullName evidence="2">Uncharacterized protein</fullName>
    </submittedName>
</protein>
<feature type="compositionally biased region" description="Basic and acidic residues" evidence="1">
    <location>
        <begin position="211"/>
        <end position="226"/>
    </location>
</feature>
<sequence>MCYFPRRRNKQTDIADQTYPPSHQEAPTTMPLSTSKQPHGQTSSLPGPAPNTAGPHRHDVLNKLDPTVDAMTGGAQVLGANVAPMQPHGGRAQGGSMGVAEGTYGPHASRTGNALDPRVDSDADGRARAGYGRGPAGYEGGQAGYGRGPAGYEGGQTGYRGAQAGYQGAPAGYGSHAAYQGGHTGGYTGYDDPNKGTFGPHASRSANALDPRVDSHHHDARARHGYESAPHAGYEGAHGGTHVAEGTHGPHASRAANALDPRVDSDRDNRAARHEGVPRVRAEQLAATGPAANTAGPHRSDWMNKLDPRVESKPSRYV</sequence>
<keyword evidence="3" id="KW-1185">Reference proteome</keyword>
<feature type="compositionally biased region" description="Low complexity" evidence="1">
    <location>
        <begin position="286"/>
        <end position="297"/>
    </location>
</feature>
<gene>
    <name evidence="2" type="ORF">CDD81_4758</name>
</gene>
<feature type="compositionally biased region" description="Basic and acidic residues" evidence="1">
    <location>
        <begin position="298"/>
        <end position="318"/>
    </location>
</feature>
<dbReference type="PANTHER" id="PTHR39606:SF1">
    <property type="entry name" value="CELL SURFACE PROTEIN"/>
    <property type="match status" value="1"/>
</dbReference>
<evidence type="ECO:0000256" key="1">
    <source>
        <dbReference type="SAM" id="MobiDB-lite"/>
    </source>
</evidence>
<evidence type="ECO:0000313" key="2">
    <source>
        <dbReference type="EMBL" id="PHH64274.1"/>
    </source>
</evidence>
<dbReference type="OrthoDB" id="2590867at2759"/>
<dbReference type="EMBL" id="NJET01000033">
    <property type="protein sequence ID" value="PHH64274.1"/>
    <property type="molecule type" value="Genomic_DNA"/>
</dbReference>